<sequence length="287" mass="30858">MSTPIASRRIWRGSVAPAESRMAAPKSAVRSGGDLWGRVLPWAVPLVILAVWQWLAQRGTIAPQVLPSPVGVVKAGVVLAHTELAADIAISAKRAFTGFAIGGSLGFLFGMINGLVRRSEQTLDSTIQMARTIPHLALIPLLILWFGIGEETKIVLVALGVFFPIYLNTFHGMRAVDPSLVEAGRVYGIKGFRLFRQVILPAALPSILIGLRFALGAMWLTLIVAETVAADSGIGYMTTNAREYMQTDVVVFGILLYALLGKGADLAARLLERVFLPWHTGYGGAAK</sequence>
<feature type="transmembrane region" description="Helical" evidence="7">
    <location>
        <begin position="95"/>
        <end position="116"/>
    </location>
</feature>
<proteinExistence type="inferred from homology"/>
<dbReference type="InterPro" id="IPR035906">
    <property type="entry name" value="MetI-like_sf"/>
</dbReference>
<evidence type="ECO:0000256" key="5">
    <source>
        <dbReference type="ARBA" id="ARBA00022989"/>
    </source>
</evidence>
<accession>A0A402CT68</accession>
<keyword evidence="2 7" id="KW-0813">Transport</keyword>
<dbReference type="AlphaFoldDB" id="A0A402CT68"/>
<dbReference type="Proteomes" id="UP000287394">
    <property type="component" value="Chromosome"/>
</dbReference>
<comment type="similarity">
    <text evidence="7">Belongs to the binding-protein-dependent transport system permease family.</text>
</comment>
<keyword evidence="3" id="KW-1003">Cell membrane</keyword>
<dbReference type="PROSITE" id="PS50928">
    <property type="entry name" value="ABC_TM1"/>
    <property type="match status" value="1"/>
</dbReference>
<protein>
    <submittedName>
        <fullName evidence="8">ABC transporter permease</fullName>
    </submittedName>
</protein>
<dbReference type="KEGG" id="ccot:CCAX7_28780"/>
<dbReference type="InterPro" id="IPR000515">
    <property type="entry name" value="MetI-like"/>
</dbReference>
<evidence type="ECO:0000256" key="6">
    <source>
        <dbReference type="ARBA" id="ARBA00023136"/>
    </source>
</evidence>
<dbReference type="Pfam" id="PF00528">
    <property type="entry name" value="BPD_transp_1"/>
    <property type="match status" value="1"/>
</dbReference>
<keyword evidence="9" id="KW-1185">Reference proteome</keyword>
<dbReference type="SUPFAM" id="SSF161098">
    <property type="entry name" value="MetI-like"/>
    <property type="match status" value="1"/>
</dbReference>
<evidence type="ECO:0000256" key="2">
    <source>
        <dbReference type="ARBA" id="ARBA00022448"/>
    </source>
</evidence>
<dbReference type="Gene3D" id="1.10.3720.10">
    <property type="entry name" value="MetI-like"/>
    <property type="match status" value="1"/>
</dbReference>
<feature type="transmembrane region" description="Helical" evidence="7">
    <location>
        <begin position="128"/>
        <end position="148"/>
    </location>
</feature>
<organism evidence="8 9">
    <name type="scientific">Capsulimonas corticalis</name>
    <dbReference type="NCBI Taxonomy" id="2219043"/>
    <lineage>
        <taxon>Bacteria</taxon>
        <taxon>Bacillati</taxon>
        <taxon>Armatimonadota</taxon>
        <taxon>Armatimonadia</taxon>
        <taxon>Capsulimonadales</taxon>
        <taxon>Capsulimonadaceae</taxon>
        <taxon>Capsulimonas</taxon>
    </lineage>
</organism>
<reference evidence="8 9" key="1">
    <citation type="journal article" date="2019" name="Int. J. Syst. Evol. Microbiol.">
        <title>Capsulimonas corticalis gen. nov., sp. nov., an aerobic capsulated bacterium, of a novel bacterial order, Capsulimonadales ord. nov., of the class Armatimonadia of the phylum Armatimonadetes.</title>
        <authorList>
            <person name="Li J."/>
            <person name="Kudo C."/>
            <person name="Tonouchi A."/>
        </authorList>
    </citation>
    <scope>NUCLEOTIDE SEQUENCE [LARGE SCALE GENOMIC DNA]</scope>
    <source>
        <strain evidence="8 9">AX-7</strain>
    </source>
</reference>
<dbReference type="PANTHER" id="PTHR30151:SF38">
    <property type="entry name" value="ALIPHATIC SULFONATES TRANSPORT PERMEASE PROTEIN SSUC-RELATED"/>
    <property type="match status" value="1"/>
</dbReference>
<keyword evidence="4 7" id="KW-0812">Transmembrane</keyword>
<dbReference type="CDD" id="cd06261">
    <property type="entry name" value="TM_PBP2"/>
    <property type="match status" value="1"/>
</dbReference>
<evidence type="ECO:0000256" key="7">
    <source>
        <dbReference type="RuleBase" id="RU363032"/>
    </source>
</evidence>
<evidence type="ECO:0000256" key="4">
    <source>
        <dbReference type="ARBA" id="ARBA00022692"/>
    </source>
</evidence>
<feature type="transmembrane region" description="Helical" evidence="7">
    <location>
        <begin position="154"/>
        <end position="173"/>
    </location>
</feature>
<dbReference type="FunFam" id="1.10.3720.10:FF:000003">
    <property type="entry name" value="Aliphatic sulfonate ABC transporter permease"/>
    <property type="match status" value="1"/>
</dbReference>
<dbReference type="FunCoup" id="A0A402CT68">
    <property type="interactions" value="287"/>
</dbReference>
<evidence type="ECO:0000256" key="3">
    <source>
        <dbReference type="ARBA" id="ARBA00022475"/>
    </source>
</evidence>
<keyword evidence="6 7" id="KW-0472">Membrane</keyword>
<evidence type="ECO:0000313" key="8">
    <source>
        <dbReference type="EMBL" id="BDI30827.1"/>
    </source>
</evidence>
<dbReference type="GO" id="GO:0042918">
    <property type="term" value="P:alkanesulfonate transmembrane transport"/>
    <property type="evidence" value="ECO:0007669"/>
    <property type="project" value="UniProtKB-ARBA"/>
</dbReference>
<feature type="transmembrane region" description="Helical" evidence="7">
    <location>
        <begin position="244"/>
        <end position="260"/>
    </location>
</feature>
<comment type="subcellular location">
    <subcellularLocation>
        <location evidence="1 7">Cell membrane</location>
        <topology evidence="1 7">Multi-pass membrane protein</topology>
    </subcellularLocation>
</comment>
<dbReference type="EMBL" id="AP025739">
    <property type="protein sequence ID" value="BDI30827.1"/>
    <property type="molecule type" value="Genomic_DNA"/>
</dbReference>
<evidence type="ECO:0000313" key="9">
    <source>
        <dbReference type="Proteomes" id="UP000287394"/>
    </source>
</evidence>
<dbReference type="GO" id="GO:0005886">
    <property type="term" value="C:plasma membrane"/>
    <property type="evidence" value="ECO:0007669"/>
    <property type="project" value="UniProtKB-SubCell"/>
</dbReference>
<evidence type="ECO:0000256" key="1">
    <source>
        <dbReference type="ARBA" id="ARBA00004651"/>
    </source>
</evidence>
<feature type="transmembrane region" description="Helical" evidence="7">
    <location>
        <begin position="194"/>
        <end position="224"/>
    </location>
</feature>
<keyword evidence="5 7" id="KW-1133">Transmembrane helix</keyword>
<gene>
    <name evidence="8" type="ORF">CCAX7_28780</name>
</gene>
<dbReference type="PANTHER" id="PTHR30151">
    <property type="entry name" value="ALKANE SULFONATE ABC TRANSPORTER-RELATED, MEMBRANE SUBUNIT"/>
    <property type="match status" value="1"/>
</dbReference>
<name>A0A402CT68_9BACT</name>